<keyword evidence="1 4" id="KW-0378">Hydrolase</keyword>
<dbReference type="InterPro" id="IPR050301">
    <property type="entry name" value="NTE"/>
</dbReference>
<protein>
    <submittedName>
        <fullName evidence="6">Patatin family protein</fullName>
    </submittedName>
</protein>
<evidence type="ECO:0000313" key="6">
    <source>
        <dbReference type="EMBL" id="MCC2135430.1"/>
    </source>
</evidence>
<dbReference type="RefSeq" id="WP_308448098.1">
    <property type="nucleotide sequence ID" value="NZ_JAJEQC010000001.1"/>
</dbReference>
<gene>
    <name evidence="6" type="ORF">LKD31_00130</name>
</gene>
<dbReference type="InterPro" id="IPR016035">
    <property type="entry name" value="Acyl_Trfase/lysoPLipase"/>
</dbReference>
<dbReference type="InterPro" id="IPR037483">
    <property type="entry name" value="YjjU-like"/>
</dbReference>
<evidence type="ECO:0000259" key="5">
    <source>
        <dbReference type="PROSITE" id="PS51635"/>
    </source>
</evidence>
<keyword evidence="2 4" id="KW-0442">Lipid degradation</keyword>
<evidence type="ECO:0000256" key="2">
    <source>
        <dbReference type="ARBA" id="ARBA00022963"/>
    </source>
</evidence>
<feature type="domain" description="PNPLA" evidence="5">
    <location>
        <begin position="24"/>
        <end position="190"/>
    </location>
</feature>
<dbReference type="SUPFAM" id="SSF52151">
    <property type="entry name" value="FabD/lysophospholipase-like"/>
    <property type="match status" value="1"/>
</dbReference>
<dbReference type="CDD" id="cd07208">
    <property type="entry name" value="Pat_hypo_Ecoli_yjju_like"/>
    <property type="match status" value="1"/>
</dbReference>
<dbReference type="Gene3D" id="3.40.1090.10">
    <property type="entry name" value="Cytosolic phospholipase A2 catalytic domain"/>
    <property type="match status" value="2"/>
</dbReference>
<dbReference type="Proteomes" id="UP001199424">
    <property type="component" value="Unassembled WGS sequence"/>
</dbReference>
<dbReference type="PANTHER" id="PTHR14226">
    <property type="entry name" value="NEUROPATHY TARGET ESTERASE/SWISS CHEESE D.MELANOGASTER"/>
    <property type="match status" value="1"/>
</dbReference>
<dbReference type="AlphaFoldDB" id="A0AAE3AIJ2"/>
<organism evidence="6 7">
    <name type="scientific">Hominenteromicrobium mulieris</name>
    <dbReference type="NCBI Taxonomy" id="2885357"/>
    <lineage>
        <taxon>Bacteria</taxon>
        <taxon>Bacillati</taxon>
        <taxon>Bacillota</taxon>
        <taxon>Clostridia</taxon>
        <taxon>Eubacteriales</taxon>
        <taxon>Oscillospiraceae</taxon>
        <taxon>Hominenteromicrobium</taxon>
    </lineage>
</organism>
<dbReference type="GO" id="GO:0016787">
    <property type="term" value="F:hydrolase activity"/>
    <property type="evidence" value="ECO:0007669"/>
    <property type="project" value="UniProtKB-UniRule"/>
</dbReference>
<dbReference type="PANTHER" id="PTHR14226:SF25">
    <property type="entry name" value="PHOSPHOESTERASE"/>
    <property type="match status" value="1"/>
</dbReference>
<keyword evidence="3 4" id="KW-0443">Lipid metabolism</keyword>
<dbReference type="PROSITE" id="PS51635">
    <property type="entry name" value="PNPLA"/>
    <property type="match status" value="1"/>
</dbReference>
<feature type="short sequence motif" description="DGA/G" evidence="4">
    <location>
        <begin position="177"/>
        <end position="179"/>
    </location>
</feature>
<evidence type="ECO:0000256" key="4">
    <source>
        <dbReference type="PROSITE-ProRule" id="PRU01161"/>
    </source>
</evidence>
<evidence type="ECO:0000256" key="1">
    <source>
        <dbReference type="ARBA" id="ARBA00022801"/>
    </source>
</evidence>
<feature type="active site" description="Nucleophile" evidence="4">
    <location>
        <position position="57"/>
    </location>
</feature>
<dbReference type="Pfam" id="PF19890">
    <property type="entry name" value="DUF6363"/>
    <property type="match status" value="1"/>
</dbReference>
<accession>A0AAE3AIJ2</accession>
<evidence type="ECO:0000313" key="7">
    <source>
        <dbReference type="Proteomes" id="UP001199424"/>
    </source>
</evidence>
<proteinExistence type="predicted"/>
<feature type="short sequence motif" description="GXSXG" evidence="4">
    <location>
        <begin position="55"/>
        <end position="59"/>
    </location>
</feature>
<dbReference type="EMBL" id="JAJEQC010000001">
    <property type="protein sequence ID" value="MCC2135430.1"/>
    <property type="molecule type" value="Genomic_DNA"/>
</dbReference>
<name>A0AAE3AIJ2_9FIRM</name>
<dbReference type="GO" id="GO:0016042">
    <property type="term" value="P:lipid catabolic process"/>
    <property type="evidence" value="ECO:0007669"/>
    <property type="project" value="UniProtKB-UniRule"/>
</dbReference>
<evidence type="ECO:0000256" key="3">
    <source>
        <dbReference type="ARBA" id="ARBA00023098"/>
    </source>
</evidence>
<dbReference type="Pfam" id="PF01734">
    <property type="entry name" value="Patatin"/>
    <property type="match status" value="1"/>
</dbReference>
<comment type="caution">
    <text evidence="6">The sequence shown here is derived from an EMBL/GenBank/DDBJ whole genome shotgun (WGS) entry which is preliminary data.</text>
</comment>
<keyword evidence="7" id="KW-1185">Reference proteome</keyword>
<feature type="short sequence motif" description="GXGXXG" evidence="4">
    <location>
        <begin position="28"/>
        <end position="33"/>
    </location>
</feature>
<dbReference type="InterPro" id="IPR002641">
    <property type="entry name" value="PNPLA_dom"/>
</dbReference>
<feature type="active site" description="Proton acceptor" evidence="4">
    <location>
        <position position="177"/>
    </location>
</feature>
<dbReference type="InterPro" id="IPR045943">
    <property type="entry name" value="DUF6363"/>
</dbReference>
<sequence length="302" mass="33819">MTDYTLQPIPGKTLSRRLPEGTALVLEGGGLRGYYSCGVMEVFMEKDLLFPYIIGVSAGAANALSYISGQPGRSREIIEHYVGNPDYVSTRNLLTKHTMFDFDYIFGTVPEKHIFFDWDKFHEQDTRFLTGAMNCADGKTVWFEKDTLKAPFMASRASCSVPLITKIQHYMGYDLLDGGISDPIPIEKSLADGNTFHVIVLTRNKGYQKEPFGHTAFLKAAFRKYPAVAEAMRTRHEIYNRQLALCEKLEKAGRAVIIRPLKPLNVSRTKAEVPALLALHDEGLYEGRAALGSIEEMLSIKL</sequence>
<reference evidence="6" key="1">
    <citation type="submission" date="2021-10" db="EMBL/GenBank/DDBJ databases">
        <title>Anaerobic single-cell dispensing facilitates the cultivation of human gut bacteria.</title>
        <authorList>
            <person name="Afrizal A."/>
        </authorList>
    </citation>
    <scope>NUCLEOTIDE SEQUENCE</scope>
    <source>
        <strain evidence="6">CLA-AA-H250</strain>
    </source>
</reference>